<proteinExistence type="predicted"/>
<dbReference type="RefSeq" id="WP_133429434.1">
    <property type="nucleotide sequence ID" value="NZ_BMCC01000001.1"/>
</dbReference>
<reference evidence="1 2" key="1">
    <citation type="submission" date="2019-01" db="EMBL/GenBank/DDBJ databases">
        <title>Draft genome sequences of the type strains of six Macrococcus species.</title>
        <authorList>
            <person name="Mazhar S."/>
            <person name="Altermann E."/>
            <person name="Hill C."/>
            <person name="Mcauliffe O."/>
        </authorList>
    </citation>
    <scope>NUCLEOTIDE SEQUENCE [LARGE SCALE GENOMIC DNA]</scope>
    <source>
        <strain evidence="1 2">CCM4809</strain>
    </source>
</reference>
<sequence length="177" mass="19290">MGILDTVINQAAKSLNNSDRAKLVKGDLPSSETQLIERRETAEKIVTNKSLKSSAAAVIPIPGVDVGIDLKLMSDIIEEINAVYGLSHKQVNGMADDMKQKVMFTAARKGSDFIGRKVTTKLLTVFLKAFAKREAAKQVKWIPVVGQAVAGGISYMMMKKLGNDHIDKCEQVARSLM</sequence>
<evidence type="ECO:0000313" key="2">
    <source>
        <dbReference type="Proteomes" id="UP000295328"/>
    </source>
</evidence>
<evidence type="ECO:0000313" key="1">
    <source>
        <dbReference type="EMBL" id="TDM03340.1"/>
    </source>
</evidence>
<dbReference type="AlphaFoldDB" id="A0A4R6BNB5"/>
<dbReference type="EMBL" id="SCWE01000001">
    <property type="protein sequence ID" value="TDM03340.1"/>
    <property type="molecule type" value="Genomic_DNA"/>
</dbReference>
<dbReference type="PANTHER" id="PTHR32341">
    <property type="entry name" value="INTERFERON-INDUCIBLE GTPASE"/>
    <property type="match status" value="1"/>
</dbReference>
<organism evidence="1 2">
    <name type="scientific">Macrococcus hajekii</name>
    <dbReference type="NCBI Taxonomy" id="198482"/>
    <lineage>
        <taxon>Bacteria</taxon>
        <taxon>Bacillati</taxon>
        <taxon>Bacillota</taxon>
        <taxon>Bacilli</taxon>
        <taxon>Bacillales</taxon>
        <taxon>Staphylococcaceae</taxon>
        <taxon>Macrococcus</taxon>
    </lineage>
</organism>
<dbReference type="InterPro" id="IPR051515">
    <property type="entry name" value="IRG"/>
</dbReference>
<keyword evidence="2" id="KW-1185">Reference proteome</keyword>
<accession>A0A4R6BNB5</accession>
<gene>
    <name evidence="1" type="ORF">ERX37_04440</name>
</gene>
<protein>
    <submittedName>
        <fullName evidence="1">DUF697 domain-containing protein</fullName>
    </submittedName>
</protein>
<name>A0A4R6BNB5_9STAP</name>
<dbReference type="Proteomes" id="UP000295328">
    <property type="component" value="Unassembled WGS sequence"/>
</dbReference>
<dbReference type="OrthoDB" id="2417990at2"/>
<dbReference type="PANTHER" id="PTHR32341:SF10">
    <property type="entry name" value="INTERFERON-INDUCIBLE GTPASE 5"/>
    <property type="match status" value="1"/>
</dbReference>
<comment type="caution">
    <text evidence="1">The sequence shown here is derived from an EMBL/GenBank/DDBJ whole genome shotgun (WGS) entry which is preliminary data.</text>
</comment>